<accession>A0AAW3F2Y1</accession>
<name>A0AAW3F2Y1_BURGA</name>
<dbReference type="Proteomes" id="UP000029590">
    <property type="component" value="Unassembled WGS sequence"/>
</dbReference>
<dbReference type="KEGG" id="bgo:BM43_4969"/>
<organism evidence="1 2">
    <name type="scientific">Burkholderia gladioli</name>
    <name type="common">Pseudomonas marginata</name>
    <name type="synonym">Phytomonas marginata</name>
    <dbReference type="NCBI Taxonomy" id="28095"/>
    <lineage>
        <taxon>Bacteria</taxon>
        <taxon>Pseudomonadati</taxon>
        <taxon>Pseudomonadota</taxon>
        <taxon>Betaproteobacteria</taxon>
        <taxon>Burkholderiales</taxon>
        <taxon>Burkholderiaceae</taxon>
        <taxon>Burkholderia</taxon>
    </lineage>
</organism>
<dbReference type="EMBL" id="JPGG01000016">
    <property type="protein sequence ID" value="KGC14888.1"/>
    <property type="molecule type" value="Genomic_DNA"/>
</dbReference>
<sequence>MVVAKSRRELCAFIADSIHTIVHGHIQGYDFSSFKVDDCVGDGRSGVDSYRKPYR</sequence>
<proteinExistence type="predicted"/>
<evidence type="ECO:0000313" key="1">
    <source>
        <dbReference type="EMBL" id="KGC14888.1"/>
    </source>
</evidence>
<gene>
    <name evidence="1" type="ORF">DM48_2797</name>
</gene>
<reference evidence="1 2" key="1">
    <citation type="submission" date="2014-04" db="EMBL/GenBank/DDBJ databases">
        <authorList>
            <person name="Bishop-Lilly K.A."/>
            <person name="Broomall S.M."/>
            <person name="Chain P.S."/>
            <person name="Chertkov O."/>
            <person name="Coyne S.R."/>
            <person name="Daligault H.E."/>
            <person name="Davenport K.W."/>
            <person name="Erkkila T."/>
            <person name="Frey K.G."/>
            <person name="Gibbons H.S."/>
            <person name="Gu W."/>
            <person name="Jaissle J."/>
            <person name="Johnson S.L."/>
            <person name="Koroleva G.I."/>
            <person name="Ladner J.T."/>
            <person name="Lo C.-C."/>
            <person name="Minogue T.D."/>
            <person name="Munk C."/>
            <person name="Palacios G.F."/>
            <person name="Redden C.L."/>
            <person name="Rosenzweig C.N."/>
            <person name="Scholz M.B."/>
            <person name="Teshima H."/>
            <person name="Xu Y."/>
        </authorList>
    </citation>
    <scope>NUCLEOTIDE SEQUENCE [LARGE SCALE GENOMIC DNA]</scope>
    <source>
        <strain evidence="2">gladioli</strain>
    </source>
</reference>
<protein>
    <submittedName>
        <fullName evidence="1">Uncharacterized protein</fullName>
    </submittedName>
</protein>
<evidence type="ECO:0000313" key="2">
    <source>
        <dbReference type="Proteomes" id="UP000029590"/>
    </source>
</evidence>
<comment type="caution">
    <text evidence="1">The sequence shown here is derived from an EMBL/GenBank/DDBJ whole genome shotgun (WGS) entry which is preliminary data.</text>
</comment>
<dbReference type="AlphaFoldDB" id="A0AAW3F2Y1"/>